<evidence type="ECO:0000256" key="5">
    <source>
        <dbReference type="ARBA" id="ARBA00022989"/>
    </source>
</evidence>
<dbReference type="EMBL" id="RHHR01000015">
    <property type="protein sequence ID" value="RNB74259.1"/>
    <property type="molecule type" value="Genomic_DNA"/>
</dbReference>
<evidence type="ECO:0000256" key="8">
    <source>
        <dbReference type="SAM" id="Phobius"/>
    </source>
</evidence>
<gene>
    <name evidence="9" type="ORF">EDM52_11495</name>
</gene>
<evidence type="ECO:0000256" key="4">
    <source>
        <dbReference type="ARBA" id="ARBA00022692"/>
    </source>
</evidence>
<reference evidence="9 10" key="1">
    <citation type="submission" date="2018-10" db="EMBL/GenBank/DDBJ databases">
        <title>Phylogenomics of Brevibacillus.</title>
        <authorList>
            <person name="Dunlap C."/>
        </authorList>
    </citation>
    <scope>NUCLEOTIDE SEQUENCE [LARGE SCALE GENOMIC DNA]</scope>
    <source>
        <strain evidence="9 10">JCM 12215</strain>
    </source>
</reference>
<keyword evidence="10" id="KW-1185">Reference proteome</keyword>
<feature type="transmembrane region" description="Helical" evidence="8">
    <location>
        <begin position="12"/>
        <end position="34"/>
    </location>
</feature>
<evidence type="ECO:0000256" key="7">
    <source>
        <dbReference type="ARBA" id="ARBA00023136"/>
    </source>
</evidence>
<sequence length="453" mass="50685">MLSSSYQKRRLTSVQIIVFFYVGLILLSTILLYTPIFHNPGVSISFIDAMFTSTSAISVTGLTVVAVHEIFNQWGLLYLTLLFQVGGIGIMTLGTFFWLLMGQKIGLEQRIWIATDHNRSTLAGLVSLMRNILVLALLIELVGTILLGTHFLLSGYHHDWYTAYFHGFFASISAFTNAGFDLYGNSMQSFAHDYIYQAIIMLLIVCGAIGFPVLVEIRTYLAYRRAKMRFTFSLFTKVTTLTFFSLVVLGAVLIFLFERNGILQGMKWHETLFYSLFHSISSRSGGLSTIDISLFTTPTLLMLASLMFIGASPSSVGGGIRTTTFFVLVATVITHMRGFKDVKVFGRELVEDDIIRSFIVFFVAIFLVFSAVILLVWLEDLPFQHVLFEVCSAFGTTGLSSGITSAMGVPGKLILILMMVIGRIGIINLLLFLKRNDRIVRYHHPKERLIIGQ</sequence>
<feature type="transmembrane region" description="Helical" evidence="8">
    <location>
        <begin position="77"/>
        <end position="100"/>
    </location>
</feature>
<keyword evidence="7 8" id="KW-0472">Membrane</keyword>
<evidence type="ECO:0000256" key="3">
    <source>
        <dbReference type="ARBA" id="ARBA00022475"/>
    </source>
</evidence>
<keyword evidence="6" id="KW-0406">Ion transport</keyword>
<feature type="transmembrane region" description="Helical" evidence="8">
    <location>
        <begin position="132"/>
        <end position="152"/>
    </location>
</feature>
<evidence type="ECO:0000256" key="1">
    <source>
        <dbReference type="ARBA" id="ARBA00004651"/>
    </source>
</evidence>
<feature type="transmembrane region" description="Helical" evidence="8">
    <location>
        <begin position="357"/>
        <end position="378"/>
    </location>
</feature>
<keyword evidence="3" id="KW-1003">Cell membrane</keyword>
<name>A0A3M8CF70_9BACL</name>
<dbReference type="AlphaFoldDB" id="A0A3M8CF70"/>
<feature type="transmembrane region" description="Helical" evidence="8">
    <location>
        <begin position="195"/>
        <end position="214"/>
    </location>
</feature>
<evidence type="ECO:0000256" key="2">
    <source>
        <dbReference type="ARBA" id="ARBA00022448"/>
    </source>
</evidence>
<evidence type="ECO:0000256" key="6">
    <source>
        <dbReference type="ARBA" id="ARBA00023065"/>
    </source>
</evidence>
<dbReference type="GO" id="GO:0030001">
    <property type="term" value="P:metal ion transport"/>
    <property type="evidence" value="ECO:0007669"/>
    <property type="project" value="UniProtKB-ARBA"/>
</dbReference>
<comment type="caution">
    <text evidence="9">The sequence shown here is derived from an EMBL/GenBank/DDBJ whole genome shotgun (WGS) entry which is preliminary data.</text>
</comment>
<evidence type="ECO:0000313" key="9">
    <source>
        <dbReference type="EMBL" id="RNB74259.1"/>
    </source>
</evidence>
<feature type="transmembrane region" description="Helical" evidence="8">
    <location>
        <begin position="318"/>
        <end position="336"/>
    </location>
</feature>
<organism evidence="9 10">
    <name type="scientific">Brevibacillus invocatus</name>
    <dbReference type="NCBI Taxonomy" id="173959"/>
    <lineage>
        <taxon>Bacteria</taxon>
        <taxon>Bacillati</taxon>
        <taxon>Bacillota</taxon>
        <taxon>Bacilli</taxon>
        <taxon>Bacillales</taxon>
        <taxon>Paenibacillaceae</taxon>
        <taxon>Brevibacillus</taxon>
    </lineage>
</organism>
<dbReference type="OrthoDB" id="9810952at2"/>
<feature type="transmembrane region" description="Helical" evidence="8">
    <location>
        <begin position="46"/>
        <end position="71"/>
    </location>
</feature>
<accession>A0A3M8CF70</accession>
<protein>
    <submittedName>
        <fullName evidence="9">TrkH family potassium uptake protein</fullName>
    </submittedName>
</protein>
<evidence type="ECO:0000313" key="10">
    <source>
        <dbReference type="Proteomes" id="UP000282028"/>
    </source>
</evidence>
<keyword evidence="5 8" id="KW-1133">Transmembrane helix</keyword>
<feature type="transmembrane region" description="Helical" evidence="8">
    <location>
        <begin position="164"/>
        <end position="183"/>
    </location>
</feature>
<feature type="transmembrane region" description="Helical" evidence="8">
    <location>
        <begin position="292"/>
        <end position="312"/>
    </location>
</feature>
<proteinExistence type="predicted"/>
<keyword evidence="4 8" id="KW-0812">Transmembrane</keyword>
<dbReference type="InterPro" id="IPR003445">
    <property type="entry name" value="Cat_transpt"/>
</dbReference>
<comment type="subcellular location">
    <subcellularLocation>
        <location evidence="1">Cell membrane</location>
        <topology evidence="1">Multi-pass membrane protein</topology>
    </subcellularLocation>
</comment>
<feature type="transmembrane region" description="Helical" evidence="8">
    <location>
        <begin position="413"/>
        <end position="433"/>
    </location>
</feature>
<feature type="transmembrane region" description="Helical" evidence="8">
    <location>
        <begin position="234"/>
        <end position="257"/>
    </location>
</feature>
<dbReference type="Proteomes" id="UP000282028">
    <property type="component" value="Unassembled WGS sequence"/>
</dbReference>
<dbReference type="GO" id="GO:0008324">
    <property type="term" value="F:monoatomic cation transmembrane transporter activity"/>
    <property type="evidence" value="ECO:0007669"/>
    <property type="project" value="InterPro"/>
</dbReference>
<dbReference type="PANTHER" id="PTHR32024:SF4">
    <property type="entry name" value="KTR SYSTEM POTASSIUM UPTAKE PROTEIN D"/>
    <property type="match status" value="1"/>
</dbReference>
<dbReference type="RefSeq" id="WP_122909119.1">
    <property type="nucleotide sequence ID" value="NZ_CBCSBE010000003.1"/>
</dbReference>
<dbReference type="PANTHER" id="PTHR32024">
    <property type="entry name" value="TRK SYSTEM POTASSIUM UPTAKE PROTEIN TRKG-RELATED"/>
    <property type="match status" value="1"/>
</dbReference>
<dbReference type="Pfam" id="PF02386">
    <property type="entry name" value="TrkH"/>
    <property type="match status" value="1"/>
</dbReference>
<keyword evidence="2" id="KW-0813">Transport</keyword>
<dbReference type="GO" id="GO:0005886">
    <property type="term" value="C:plasma membrane"/>
    <property type="evidence" value="ECO:0007669"/>
    <property type="project" value="UniProtKB-SubCell"/>
</dbReference>